<evidence type="ECO:0000256" key="1">
    <source>
        <dbReference type="ARBA" id="ARBA00011073"/>
    </source>
</evidence>
<dbReference type="InterPro" id="IPR010259">
    <property type="entry name" value="S8pro/Inhibitor_I9"/>
</dbReference>
<evidence type="ECO:0000313" key="11">
    <source>
        <dbReference type="EMBL" id="KCZ70355.1"/>
    </source>
</evidence>
<dbReference type="PROSITE" id="PS00137">
    <property type="entry name" value="SUBTILASE_HIS"/>
    <property type="match status" value="1"/>
</dbReference>
<dbReference type="InterPro" id="IPR034202">
    <property type="entry name" value="Subtilisin_Carlsberg-like"/>
</dbReference>
<dbReference type="Proteomes" id="UP000027153">
    <property type="component" value="Unassembled WGS sequence"/>
</dbReference>
<comment type="similarity">
    <text evidence="1 7 8">Belongs to the peptidase S8 family.</text>
</comment>
<dbReference type="InterPro" id="IPR037045">
    <property type="entry name" value="S8pro/Inhibitor_I9_sf"/>
</dbReference>
<dbReference type="InterPro" id="IPR023827">
    <property type="entry name" value="Peptidase_S8_Asp-AS"/>
</dbReference>
<evidence type="ECO:0000256" key="8">
    <source>
        <dbReference type="RuleBase" id="RU003355"/>
    </source>
</evidence>
<name>A0A062V4N2_9EURY</name>
<dbReference type="GO" id="GO:0006508">
    <property type="term" value="P:proteolysis"/>
    <property type="evidence" value="ECO:0007669"/>
    <property type="project" value="UniProtKB-KW"/>
</dbReference>
<keyword evidence="2 7" id="KW-0645">Protease</keyword>
<dbReference type="GO" id="GO:0004252">
    <property type="term" value="F:serine-type endopeptidase activity"/>
    <property type="evidence" value="ECO:0007669"/>
    <property type="project" value="UniProtKB-UniRule"/>
</dbReference>
<dbReference type="EMBL" id="JMIY01000008">
    <property type="protein sequence ID" value="KCZ70355.1"/>
    <property type="molecule type" value="Genomic_DNA"/>
</dbReference>
<comment type="caution">
    <text evidence="11">The sequence shown here is derived from an EMBL/GenBank/DDBJ whole genome shotgun (WGS) entry which is preliminary data.</text>
</comment>
<gene>
    <name evidence="11" type="ORF">ANME2D_03270</name>
</gene>
<dbReference type="SUPFAM" id="SSF54897">
    <property type="entry name" value="Protease propeptides/inhibitors"/>
    <property type="match status" value="1"/>
</dbReference>
<dbReference type="PRINTS" id="PR00723">
    <property type="entry name" value="SUBTILISIN"/>
</dbReference>
<feature type="active site" description="Charge relay system" evidence="6 7">
    <location>
        <position position="197"/>
    </location>
</feature>
<evidence type="ECO:0000256" key="3">
    <source>
        <dbReference type="ARBA" id="ARBA00022723"/>
    </source>
</evidence>
<keyword evidence="3" id="KW-0479">Metal-binding</keyword>
<evidence type="ECO:0000259" key="9">
    <source>
        <dbReference type="Pfam" id="PF00082"/>
    </source>
</evidence>
<feature type="active site" description="Charge relay system" evidence="6 7">
    <location>
        <position position="156"/>
    </location>
</feature>
<evidence type="ECO:0000256" key="5">
    <source>
        <dbReference type="ARBA" id="ARBA00022825"/>
    </source>
</evidence>
<evidence type="ECO:0000256" key="4">
    <source>
        <dbReference type="ARBA" id="ARBA00022801"/>
    </source>
</evidence>
<dbReference type="CDD" id="cd07477">
    <property type="entry name" value="Peptidases_S8_Subtilisin_subset"/>
    <property type="match status" value="1"/>
</dbReference>
<dbReference type="SUPFAM" id="SSF52743">
    <property type="entry name" value="Subtilisin-like"/>
    <property type="match status" value="1"/>
</dbReference>
<proteinExistence type="inferred from homology"/>
<keyword evidence="4 7" id="KW-0378">Hydrolase</keyword>
<dbReference type="PANTHER" id="PTHR43806">
    <property type="entry name" value="PEPTIDASE S8"/>
    <property type="match status" value="1"/>
</dbReference>
<evidence type="ECO:0000256" key="2">
    <source>
        <dbReference type="ARBA" id="ARBA00022670"/>
    </source>
</evidence>
<dbReference type="AlphaFoldDB" id="A0A062V4N2"/>
<dbReference type="RefSeq" id="WP_048093851.1">
    <property type="nucleotide sequence ID" value="NZ_JMIY01000008.1"/>
</dbReference>
<sequence>MRKRIKKLSTLLVASILLLNISAVGSIAPSEKENVIIVFKDNQESALAQGSALIKEHEGEIERQLTSINAIATRLSKDKIEILKKYPEIEYIEPDYEAEILGDLVEDSVEETSHKDKDKGPSQVAPWGISKINADKAWQVTNEPNKGKGVKVAILDTGIQYDHPDLKANIKGGVNFVGSGSRDGSTDPKRWTDKNGHGTHVAGTIAAEDNGIGVVGVAPQASLYAVKVLNNQGKGSYSDIIQGIDWAVKNDMQVISMSLGGKSGSKALKTAIDNARAKGVIIVAAAGNSGDGKSATNDVGYPAKYDSTIAVAATDSKDAVAKFSSDGKEVDVAAPGVSVPSTYKGSSYKAMSGTSMATPHVTGTVALMLSAGISPGKVQSTLEKTAVDLPPAGFDVFTGHGRIDALKATQ</sequence>
<dbReference type="InterPro" id="IPR015500">
    <property type="entry name" value="Peptidase_S8_subtilisin-rel"/>
</dbReference>
<dbReference type="Pfam" id="PF00082">
    <property type="entry name" value="Peptidase_S8"/>
    <property type="match status" value="1"/>
</dbReference>
<dbReference type="InterPro" id="IPR036852">
    <property type="entry name" value="Peptidase_S8/S53_dom_sf"/>
</dbReference>
<evidence type="ECO:0000256" key="7">
    <source>
        <dbReference type="PROSITE-ProRule" id="PRU01240"/>
    </source>
</evidence>
<dbReference type="InterPro" id="IPR022398">
    <property type="entry name" value="Peptidase_S8_His-AS"/>
</dbReference>
<accession>A0A062V4N2</accession>
<dbReference type="PROSITE" id="PS00136">
    <property type="entry name" value="SUBTILASE_ASP"/>
    <property type="match status" value="1"/>
</dbReference>
<feature type="domain" description="Peptidase S8/S53" evidence="9">
    <location>
        <begin position="147"/>
        <end position="401"/>
    </location>
</feature>
<dbReference type="InterPro" id="IPR000209">
    <property type="entry name" value="Peptidase_S8/S53_dom"/>
</dbReference>
<keyword evidence="5 7" id="KW-0720">Serine protease</keyword>
<dbReference type="InterPro" id="IPR050131">
    <property type="entry name" value="Peptidase_S8_subtilisin-like"/>
</dbReference>
<dbReference type="GO" id="GO:0046872">
    <property type="term" value="F:metal ion binding"/>
    <property type="evidence" value="ECO:0007669"/>
    <property type="project" value="UniProtKB-KW"/>
</dbReference>
<feature type="domain" description="Inhibitor I9" evidence="10">
    <location>
        <begin position="56"/>
        <end position="99"/>
    </location>
</feature>
<dbReference type="PATRIC" id="fig|1392998.3.peg.3262"/>
<dbReference type="PANTHER" id="PTHR43806:SF11">
    <property type="entry name" value="CEREVISIN-RELATED"/>
    <property type="match status" value="1"/>
</dbReference>
<evidence type="ECO:0000259" key="10">
    <source>
        <dbReference type="Pfam" id="PF05922"/>
    </source>
</evidence>
<dbReference type="PROSITE" id="PS00138">
    <property type="entry name" value="SUBTILASE_SER"/>
    <property type="match status" value="1"/>
</dbReference>
<protein>
    <submittedName>
        <fullName evidence="11">Subtilisin-like serine protease</fullName>
        <ecNumber evidence="11">3.4.21.62</ecNumber>
    </submittedName>
</protein>
<evidence type="ECO:0000256" key="6">
    <source>
        <dbReference type="PIRSR" id="PIRSR615500-1"/>
    </source>
</evidence>
<organism evidence="11 12">
    <name type="scientific">Candidatus Methanoperedens nitratireducens</name>
    <dbReference type="NCBI Taxonomy" id="1392998"/>
    <lineage>
        <taxon>Archaea</taxon>
        <taxon>Methanobacteriati</taxon>
        <taxon>Methanobacteriota</taxon>
        <taxon>Stenosarchaea group</taxon>
        <taxon>Methanomicrobia</taxon>
        <taxon>Methanosarcinales</taxon>
        <taxon>ANME-2 cluster</taxon>
        <taxon>Candidatus Methanoperedentaceae</taxon>
        <taxon>Candidatus Methanoperedens</taxon>
    </lineage>
</organism>
<dbReference type="PROSITE" id="PS51892">
    <property type="entry name" value="SUBTILASE"/>
    <property type="match status" value="1"/>
</dbReference>
<dbReference type="OrthoDB" id="341609at2157"/>
<dbReference type="EC" id="3.4.21.62" evidence="11"/>
<reference evidence="11 12" key="1">
    <citation type="journal article" date="2013" name="Nature">
        <title>Anaerobic oxidation of methane coupled to nitrate reduction in a novel archaeal lineage.</title>
        <authorList>
            <person name="Haroon M.F."/>
            <person name="Hu S."/>
            <person name="Shi Y."/>
            <person name="Imelfort M."/>
            <person name="Keller J."/>
            <person name="Hugenholtz P."/>
            <person name="Yuan Z."/>
            <person name="Tyson G.W."/>
        </authorList>
    </citation>
    <scope>NUCLEOTIDE SEQUENCE [LARGE SCALE GENOMIC DNA]</scope>
    <source>
        <strain evidence="11 12">ANME-2d</strain>
    </source>
</reference>
<dbReference type="Pfam" id="PF05922">
    <property type="entry name" value="Inhibitor_I9"/>
    <property type="match status" value="1"/>
</dbReference>
<dbReference type="InterPro" id="IPR023828">
    <property type="entry name" value="Peptidase_S8_Ser-AS"/>
</dbReference>
<dbReference type="Gene3D" id="3.40.50.200">
    <property type="entry name" value="Peptidase S8/S53 domain"/>
    <property type="match status" value="1"/>
</dbReference>
<keyword evidence="12" id="KW-1185">Reference proteome</keyword>
<feature type="active site" description="Charge relay system" evidence="6 7">
    <location>
        <position position="355"/>
    </location>
</feature>
<dbReference type="Gene3D" id="3.30.70.80">
    <property type="entry name" value="Peptidase S8 propeptide/proteinase inhibitor I9"/>
    <property type="match status" value="1"/>
</dbReference>
<evidence type="ECO:0000313" key="12">
    <source>
        <dbReference type="Proteomes" id="UP000027153"/>
    </source>
</evidence>